<evidence type="ECO:0000259" key="3">
    <source>
        <dbReference type="Pfam" id="PF13203"/>
    </source>
</evidence>
<gene>
    <name evidence="4" type="ORF">A3C16_03790</name>
</gene>
<organism evidence="4 5">
    <name type="scientific">Candidatus Sungbacteria bacterium RIFCSPHIGHO2_02_FULL_51_29</name>
    <dbReference type="NCBI Taxonomy" id="1802273"/>
    <lineage>
        <taxon>Bacteria</taxon>
        <taxon>Candidatus Sungiibacteriota</taxon>
    </lineage>
</organism>
<dbReference type="InterPro" id="IPR018698">
    <property type="entry name" value="VWA-like_dom"/>
</dbReference>
<protein>
    <recommendedName>
        <fullName evidence="6">VWA-like domain-containing protein</fullName>
    </recommendedName>
</protein>
<sequence>MPEDPNEKITRARIKIMLRLPFFGFLALSLKPKADPAMTHSGTDGRHLFYDPAWLEHVDPALLESYIAHQTLHCAFGHLWRRGARDEKRWDIATDHVTNLMLKKEGFTIPLYAYCDHRFERMSVEEVYALLPAKEQEQDQNQNSSGNDQNSGKAGTKPTGSNDQDRDKKRSGRGLLDSHEKWDNPDSDSEGTDAQNAEGEKDSTEGSDAPAESEAQKLEREWKDRLLQATAAASMRGDLPSSIRDLIESELAPQLDWKTLLREFITVMARNDFRLIPPSKRYISQEIYLPSVTGEDLEIAIALDTSGSVSPAQFKEFIAELRAIAEEFENFHLHIFFCDAHIHDRMELSQFDEWPQRLPKAGGGTDFRPVFDTVMREHLPIAALIYLTDGDGSNYETAPPYPVLWVLNAKRTMPWGISIRMETARG</sequence>
<comment type="caution">
    <text evidence="4">The sequence shown here is derived from an EMBL/GenBank/DDBJ whole genome shotgun (WGS) entry which is preliminary data.</text>
</comment>
<dbReference type="Proteomes" id="UP000177811">
    <property type="component" value="Unassembled WGS sequence"/>
</dbReference>
<accession>A0A1G2KWY0</accession>
<dbReference type="PANTHER" id="PTHR38730:SF1">
    <property type="entry name" value="SLL7028 PROTEIN"/>
    <property type="match status" value="1"/>
</dbReference>
<feature type="domain" description="Putative metallopeptidase" evidence="3">
    <location>
        <begin position="7"/>
        <end position="292"/>
    </location>
</feature>
<name>A0A1G2KWY0_9BACT</name>
<dbReference type="Pfam" id="PF13203">
    <property type="entry name" value="DUF2201_N"/>
    <property type="match status" value="1"/>
</dbReference>
<dbReference type="CDD" id="cd00198">
    <property type="entry name" value="vWFA"/>
    <property type="match status" value="1"/>
</dbReference>
<proteinExistence type="predicted"/>
<evidence type="ECO:0000256" key="1">
    <source>
        <dbReference type="SAM" id="MobiDB-lite"/>
    </source>
</evidence>
<feature type="domain" description="VWA-like" evidence="2">
    <location>
        <begin position="299"/>
        <end position="421"/>
    </location>
</feature>
<evidence type="ECO:0008006" key="6">
    <source>
        <dbReference type="Google" id="ProtNLM"/>
    </source>
</evidence>
<dbReference type="EMBL" id="MHQL01000005">
    <property type="protein sequence ID" value="OHA03908.1"/>
    <property type="molecule type" value="Genomic_DNA"/>
</dbReference>
<feature type="compositionally biased region" description="Low complexity" evidence="1">
    <location>
        <begin position="139"/>
        <end position="152"/>
    </location>
</feature>
<dbReference type="Pfam" id="PF09967">
    <property type="entry name" value="DUF2201"/>
    <property type="match status" value="1"/>
</dbReference>
<dbReference type="InterPro" id="IPR025154">
    <property type="entry name" value="Put_metallopeptidase_dom"/>
</dbReference>
<evidence type="ECO:0000313" key="5">
    <source>
        <dbReference type="Proteomes" id="UP000177811"/>
    </source>
</evidence>
<evidence type="ECO:0000313" key="4">
    <source>
        <dbReference type="EMBL" id="OHA03908.1"/>
    </source>
</evidence>
<feature type="region of interest" description="Disordered" evidence="1">
    <location>
        <begin position="134"/>
        <end position="217"/>
    </location>
</feature>
<dbReference type="SUPFAM" id="SSF53300">
    <property type="entry name" value="vWA-like"/>
    <property type="match status" value="1"/>
</dbReference>
<dbReference type="PANTHER" id="PTHR38730">
    <property type="entry name" value="SLL7028 PROTEIN"/>
    <property type="match status" value="1"/>
</dbReference>
<dbReference type="InterPro" id="IPR036465">
    <property type="entry name" value="vWFA_dom_sf"/>
</dbReference>
<reference evidence="4 5" key="1">
    <citation type="journal article" date="2016" name="Nat. Commun.">
        <title>Thousands of microbial genomes shed light on interconnected biogeochemical processes in an aquifer system.</title>
        <authorList>
            <person name="Anantharaman K."/>
            <person name="Brown C.T."/>
            <person name="Hug L.A."/>
            <person name="Sharon I."/>
            <person name="Castelle C.J."/>
            <person name="Probst A.J."/>
            <person name="Thomas B.C."/>
            <person name="Singh A."/>
            <person name="Wilkins M.J."/>
            <person name="Karaoz U."/>
            <person name="Brodie E.L."/>
            <person name="Williams K.H."/>
            <person name="Hubbard S.S."/>
            <person name="Banfield J.F."/>
        </authorList>
    </citation>
    <scope>NUCLEOTIDE SEQUENCE [LARGE SCALE GENOMIC DNA]</scope>
</reference>
<evidence type="ECO:0000259" key="2">
    <source>
        <dbReference type="Pfam" id="PF09967"/>
    </source>
</evidence>
<dbReference type="AlphaFoldDB" id="A0A1G2KWY0"/>